<reference evidence="5" key="1">
    <citation type="journal article" date="2020" name="Stud. Mycol.">
        <title>101 Dothideomycetes genomes: a test case for predicting lifestyles and emergence of pathogens.</title>
        <authorList>
            <person name="Haridas S."/>
            <person name="Albert R."/>
            <person name="Binder M."/>
            <person name="Bloem J."/>
            <person name="Labutti K."/>
            <person name="Salamov A."/>
            <person name="Andreopoulos B."/>
            <person name="Baker S."/>
            <person name="Barry K."/>
            <person name="Bills G."/>
            <person name="Bluhm B."/>
            <person name="Cannon C."/>
            <person name="Castanera R."/>
            <person name="Culley D."/>
            <person name="Daum C."/>
            <person name="Ezra D."/>
            <person name="Gonzalez J."/>
            <person name="Henrissat B."/>
            <person name="Kuo A."/>
            <person name="Liang C."/>
            <person name="Lipzen A."/>
            <person name="Lutzoni F."/>
            <person name="Magnuson J."/>
            <person name="Mondo S."/>
            <person name="Nolan M."/>
            <person name="Ohm R."/>
            <person name="Pangilinan J."/>
            <person name="Park H.-J."/>
            <person name="Ramirez L."/>
            <person name="Alfaro M."/>
            <person name="Sun H."/>
            <person name="Tritt A."/>
            <person name="Yoshinaga Y."/>
            <person name="Zwiers L.-H."/>
            <person name="Turgeon B."/>
            <person name="Goodwin S."/>
            <person name="Spatafora J."/>
            <person name="Crous P."/>
            <person name="Grigoriev I."/>
        </authorList>
    </citation>
    <scope>NUCLEOTIDE SEQUENCE</scope>
    <source>
        <strain evidence="5">CBS 109.77</strain>
    </source>
</reference>
<feature type="domain" description="WSC" evidence="4">
    <location>
        <begin position="29"/>
        <end position="115"/>
    </location>
</feature>
<organism evidence="5 6">
    <name type="scientific">Melanomma pulvis-pyrius CBS 109.77</name>
    <dbReference type="NCBI Taxonomy" id="1314802"/>
    <lineage>
        <taxon>Eukaryota</taxon>
        <taxon>Fungi</taxon>
        <taxon>Dikarya</taxon>
        <taxon>Ascomycota</taxon>
        <taxon>Pezizomycotina</taxon>
        <taxon>Dothideomycetes</taxon>
        <taxon>Pleosporomycetidae</taxon>
        <taxon>Pleosporales</taxon>
        <taxon>Melanommataceae</taxon>
        <taxon>Melanomma</taxon>
    </lineage>
</organism>
<feature type="signal peptide" evidence="3">
    <location>
        <begin position="1"/>
        <end position="29"/>
    </location>
</feature>
<dbReference type="PROSITE" id="PS51212">
    <property type="entry name" value="WSC"/>
    <property type="match status" value="1"/>
</dbReference>
<proteinExistence type="predicted"/>
<feature type="region of interest" description="Disordered" evidence="1">
    <location>
        <begin position="120"/>
        <end position="176"/>
    </location>
</feature>
<gene>
    <name evidence="5" type="ORF">K505DRAFT_27793</name>
</gene>
<dbReference type="SMART" id="SM00321">
    <property type="entry name" value="WSC"/>
    <property type="match status" value="1"/>
</dbReference>
<evidence type="ECO:0000256" key="1">
    <source>
        <dbReference type="SAM" id="MobiDB-lite"/>
    </source>
</evidence>
<keyword evidence="2" id="KW-0472">Membrane</keyword>
<feature type="region of interest" description="Disordered" evidence="1">
    <location>
        <begin position="200"/>
        <end position="220"/>
    </location>
</feature>
<keyword evidence="3" id="KW-0732">Signal</keyword>
<keyword evidence="2" id="KW-0812">Transmembrane</keyword>
<dbReference type="OrthoDB" id="2537459at2759"/>
<keyword evidence="2" id="KW-1133">Transmembrane helix</keyword>
<feature type="compositionally biased region" description="Low complexity" evidence="1">
    <location>
        <begin position="122"/>
        <end position="157"/>
    </location>
</feature>
<dbReference type="EMBL" id="MU001893">
    <property type="protein sequence ID" value="KAF2794363.1"/>
    <property type="molecule type" value="Genomic_DNA"/>
</dbReference>
<dbReference type="Proteomes" id="UP000799757">
    <property type="component" value="Unassembled WGS sequence"/>
</dbReference>
<evidence type="ECO:0000313" key="6">
    <source>
        <dbReference type="Proteomes" id="UP000799757"/>
    </source>
</evidence>
<dbReference type="Gene3D" id="1.20.5.930">
    <property type="entry name" value="Bicelle-embedded integrin alpha(iib) transmembrane segment"/>
    <property type="match status" value="1"/>
</dbReference>
<feature type="chain" id="PRO_5025333974" description="WSC domain-containing protein" evidence="3">
    <location>
        <begin position="30"/>
        <end position="402"/>
    </location>
</feature>
<dbReference type="InterPro" id="IPR002889">
    <property type="entry name" value="WSC_carb-bd"/>
</dbReference>
<dbReference type="AlphaFoldDB" id="A0A6A6XEA1"/>
<evidence type="ECO:0000259" key="4">
    <source>
        <dbReference type="PROSITE" id="PS51212"/>
    </source>
</evidence>
<evidence type="ECO:0000256" key="2">
    <source>
        <dbReference type="SAM" id="Phobius"/>
    </source>
</evidence>
<keyword evidence="6" id="KW-1185">Reference proteome</keyword>
<dbReference type="PANTHER" id="PTHR16861:SF7">
    <property type="entry name" value="MEMBRANE ANCHOR OPY2 N-TERMINAL DOMAIN-CONTAINING PROTEIN"/>
    <property type="match status" value="1"/>
</dbReference>
<name>A0A6A6XEA1_9PLEO</name>
<feature type="transmembrane region" description="Helical" evidence="2">
    <location>
        <begin position="261"/>
        <end position="287"/>
    </location>
</feature>
<evidence type="ECO:0000256" key="3">
    <source>
        <dbReference type="SAM" id="SignalP"/>
    </source>
</evidence>
<protein>
    <recommendedName>
        <fullName evidence="4">WSC domain-containing protein</fullName>
    </recommendedName>
</protein>
<feature type="region of interest" description="Disordered" evidence="1">
    <location>
        <begin position="294"/>
        <end position="355"/>
    </location>
</feature>
<dbReference type="PANTHER" id="PTHR16861">
    <property type="entry name" value="GLYCOPROTEIN 38"/>
    <property type="match status" value="1"/>
</dbReference>
<sequence length="402" mass="42287">MDRSTRTSFSGLVAILALILFTLPRPSLAKSVAYCSSQNTGDGAAKFWTWQSNGWCNDNCKGTSAFGVILENNCWCSDFIPDDQVDISDCSDSCPGFPEEKCGNKDEGLYIYVRLDSNVQPSGTKGTSKPTSSSVSPSSSANSVTSRSSAEAPPSSSVMTPSSAPPSPIPSSSAALPDPETIVQTVTASASVVTVTPNQPSAVSTTLTTTAGPTSSSDTSSVTNIQLITLSGVVITQTVVTTPTSVPTQTNQGQSKKSTNVGAIVGGVIGGLALLGAIVGALIFFFFRRRRQQEDEDESGVRRNTSTMSKSGLIGGGEKAPRYPPRIATNFNSRNSRALDNESISPVSGSDRRSSRLVFDQRLNPSAIMVLDNASRGSFASLDDSHDYGRTLNVRNPDPDTR</sequence>
<evidence type="ECO:0000313" key="5">
    <source>
        <dbReference type="EMBL" id="KAF2794363.1"/>
    </source>
</evidence>
<dbReference type="Pfam" id="PF01822">
    <property type="entry name" value="WSC"/>
    <property type="match status" value="1"/>
</dbReference>
<feature type="compositionally biased region" description="Polar residues" evidence="1">
    <location>
        <begin position="329"/>
        <end position="348"/>
    </location>
</feature>
<feature type="compositionally biased region" description="Low complexity" evidence="1">
    <location>
        <begin position="200"/>
        <end position="217"/>
    </location>
</feature>
<feature type="region of interest" description="Disordered" evidence="1">
    <location>
        <begin position="380"/>
        <end position="402"/>
    </location>
</feature>
<accession>A0A6A6XEA1</accession>